<feature type="transmembrane region" description="Helical" evidence="6">
    <location>
        <begin position="231"/>
        <end position="251"/>
    </location>
</feature>
<comment type="subcellular location">
    <subcellularLocation>
        <location evidence="1">Membrane</location>
        <topology evidence="1">Multi-pass membrane protein</topology>
    </subcellularLocation>
</comment>
<dbReference type="GO" id="GO:0008521">
    <property type="term" value="F:acetyl-CoA transmembrane transporter activity"/>
    <property type="evidence" value="ECO:0007669"/>
    <property type="project" value="InterPro"/>
</dbReference>
<dbReference type="InterPro" id="IPR036259">
    <property type="entry name" value="MFS_trans_sf"/>
</dbReference>
<evidence type="ECO:0000256" key="1">
    <source>
        <dbReference type="ARBA" id="ARBA00004141"/>
    </source>
</evidence>
<organism evidence="7 8">
    <name type="scientific">Pristionchus fissidentatus</name>
    <dbReference type="NCBI Taxonomy" id="1538716"/>
    <lineage>
        <taxon>Eukaryota</taxon>
        <taxon>Metazoa</taxon>
        <taxon>Ecdysozoa</taxon>
        <taxon>Nematoda</taxon>
        <taxon>Chromadorea</taxon>
        <taxon>Rhabditida</taxon>
        <taxon>Rhabditina</taxon>
        <taxon>Diplogasteromorpha</taxon>
        <taxon>Diplogasteroidea</taxon>
        <taxon>Neodiplogasteridae</taxon>
        <taxon>Pristionchus</taxon>
    </lineage>
</organism>
<feature type="transmembrane region" description="Helical" evidence="6">
    <location>
        <begin position="578"/>
        <end position="597"/>
    </location>
</feature>
<evidence type="ECO:0000256" key="6">
    <source>
        <dbReference type="SAM" id="Phobius"/>
    </source>
</evidence>
<feature type="region of interest" description="Disordered" evidence="5">
    <location>
        <begin position="1"/>
        <end position="22"/>
    </location>
</feature>
<evidence type="ECO:0000256" key="5">
    <source>
        <dbReference type="SAM" id="MobiDB-lite"/>
    </source>
</evidence>
<evidence type="ECO:0000256" key="3">
    <source>
        <dbReference type="ARBA" id="ARBA00022989"/>
    </source>
</evidence>
<proteinExistence type="predicted"/>
<feature type="transmembrane region" description="Helical" evidence="6">
    <location>
        <begin position="470"/>
        <end position="488"/>
    </location>
</feature>
<feature type="transmembrane region" description="Helical" evidence="6">
    <location>
        <begin position="407"/>
        <end position="425"/>
    </location>
</feature>
<dbReference type="EMBL" id="BTSY01000002">
    <property type="protein sequence ID" value="GMT15427.1"/>
    <property type="molecule type" value="Genomic_DNA"/>
</dbReference>
<dbReference type="GO" id="GO:0035348">
    <property type="term" value="P:acetyl-CoA transmembrane transport"/>
    <property type="evidence" value="ECO:0007669"/>
    <property type="project" value="InterPro"/>
</dbReference>
<dbReference type="InterPro" id="IPR024371">
    <property type="entry name" value="AcetylCoA_trans_1-like"/>
</dbReference>
<reference evidence="7" key="1">
    <citation type="submission" date="2023-10" db="EMBL/GenBank/DDBJ databases">
        <title>Genome assembly of Pristionchus species.</title>
        <authorList>
            <person name="Yoshida K."/>
            <person name="Sommer R.J."/>
        </authorList>
    </citation>
    <scope>NUCLEOTIDE SEQUENCE</scope>
    <source>
        <strain evidence="7">RS5133</strain>
    </source>
</reference>
<evidence type="ECO:0000313" key="7">
    <source>
        <dbReference type="EMBL" id="GMT15427.1"/>
    </source>
</evidence>
<keyword evidence="3 6" id="KW-1133">Transmembrane helix</keyword>
<feature type="transmembrane region" description="Helical" evidence="6">
    <location>
        <begin position="199"/>
        <end position="219"/>
    </location>
</feature>
<accession>A0AAV5V720</accession>
<feature type="transmembrane region" description="Helical" evidence="6">
    <location>
        <begin position="372"/>
        <end position="395"/>
    </location>
</feature>
<feature type="compositionally biased region" description="Polar residues" evidence="5">
    <location>
        <begin position="1"/>
        <end position="13"/>
    </location>
</feature>
<gene>
    <name evidence="7" type="ORF">PFISCL1PPCAC_6724</name>
</gene>
<feature type="transmembrane region" description="Helical" evidence="6">
    <location>
        <begin position="168"/>
        <end position="187"/>
    </location>
</feature>
<comment type="caution">
    <text evidence="7">The sequence shown here is derived from an EMBL/GenBank/DDBJ whole genome shotgun (WGS) entry which is preliminary data.</text>
</comment>
<evidence type="ECO:0000256" key="2">
    <source>
        <dbReference type="ARBA" id="ARBA00022692"/>
    </source>
</evidence>
<dbReference type="GO" id="GO:0016020">
    <property type="term" value="C:membrane"/>
    <property type="evidence" value="ECO:0007669"/>
    <property type="project" value="UniProtKB-SubCell"/>
</dbReference>
<dbReference type="InterPro" id="IPR004752">
    <property type="entry name" value="AmpG_permease/AT-1"/>
</dbReference>
<protein>
    <recommendedName>
        <fullName evidence="9">Acetyl-coenzyme A transporter 1</fullName>
    </recommendedName>
</protein>
<evidence type="ECO:0008006" key="9">
    <source>
        <dbReference type="Google" id="ProtNLM"/>
    </source>
</evidence>
<name>A0AAV5V720_9BILA</name>
<dbReference type="Gene3D" id="1.20.1250.20">
    <property type="entry name" value="MFS general substrate transporter like domains"/>
    <property type="match status" value="1"/>
</dbReference>
<evidence type="ECO:0000256" key="4">
    <source>
        <dbReference type="ARBA" id="ARBA00023136"/>
    </source>
</evidence>
<keyword evidence="2 6" id="KW-0812">Transmembrane</keyword>
<dbReference type="FunFam" id="1.20.1250.20:FF:000814">
    <property type="entry name" value="Uncharacterized protein"/>
    <property type="match status" value="1"/>
</dbReference>
<keyword evidence="4 6" id="KW-0472">Membrane</keyword>
<dbReference type="Pfam" id="PF13000">
    <property type="entry name" value="Acatn"/>
    <property type="match status" value="2"/>
</dbReference>
<dbReference type="SUPFAM" id="SSF103473">
    <property type="entry name" value="MFS general substrate transporter"/>
    <property type="match status" value="1"/>
</dbReference>
<dbReference type="PANTHER" id="PTHR12778">
    <property type="entry name" value="SOLUTE CARRIER FAMILY 33 ACETYL-COA TRANSPORTER -RELATED"/>
    <property type="match status" value="1"/>
</dbReference>
<dbReference type="PANTHER" id="PTHR12778:SF9">
    <property type="entry name" value="ACETYL-COENZYME A TRANSPORTER 1"/>
    <property type="match status" value="1"/>
</dbReference>
<dbReference type="Proteomes" id="UP001432322">
    <property type="component" value="Unassembled WGS sequence"/>
</dbReference>
<feature type="transmembrane region" description="Helical" evidence="6">
    <location>
        <begin position="125"/>
        <end position="148"/>
    </location>
</feature>
<sequence length="618" mass="69536">MSTRTSHPPSSYHQSEKKMRKRSVVAHRYVSLDLEQTQDYAAAMANAIRRRNRDELRVGEDVMAREPEFDFGSVGPHAPIVYLGGARKRRNSAGDEEEEPLVECEPVDPSKSWWQRTRENLDGDFSSIALLLFLYMLQGVPLGLIAAIPLVLQDRGVTLGQQAVFSFAYWPFSLKLLWAPIVDSLYWRAMGRRKSWMVPCQYLIGLFMLVLSYKVNAIIGEADADHGPDVVFLMMVFLPLNFLAATQDIAVDGWALTILSRKNVGYASTCNAVGQTAGVFLGNVVFLTLESKDFANRFRSVPQDTGFVDLAGFVFFWGCVFIVSTTLVWIFKKEVDNSVTTSEEPDSDDGELELGIVETYSVLWQILKLKPMIWMIVIYLTGKFAFAATDGITGFRLIGMGMPKDTLASFGLFLTPLQILLPWMIGKWTAGPRPLNIFLWAYPYRILVGLVFAALVYFTPGLKIPDSKDFYMSFYFIWIAAYMFHQVATYCMFVSTMAFNAQISDPRIGGTYMTLLNTISNLGGNWPVTLILSITDHFTWKNCHAKGTETVLFSCSTKAAADQCSAAGDSCDVNIDGYYFGVALCTIVGLIWYKLLFSKIKYIQKIPRKEWHVINKNN</sequence>
<evidence type="ECO:0000313" key="8">
    <source>
        <dbReference type="Proteomes" id="UP001432322"/>
    </source>
</evidence>
<keyword evidence="8" id="KW-1185">Reference proteome</keyword>
<feature type="transmembrane region" description="Helical" evidence="6">
    <location>
        <begin position="437"/>
        <end position="458"/>
    </location>
</feature>
<feature type="transmembrane region" description="Helical" evidence="6">
    <location>
        <begin position="307"/>
        <end position="331"/>
    </location>
</feature>
<dbReference type="AlphaFoldDB" id="A0AAV5V720"/>